<dbReference type="EC" id="3.1.3.16" evidence="6"/>
<dbReference type="InterPro" id="IPR001357">
    <property type="entry name" value="BRCT_dom"/>
</dbReference>
<dbReference type="SMART" id="SM00577">
    <property type="entry name" value="CPDc"/>
    <property type="match status" value="1"/>
</dbReference>
<feature type="domain" description="BRCT" evidence="8">
    <location>
        <begin position="527"/>
        <end position="622"/>
    </location>
</feature>
<dbReference type="CDD" id="cd17729">
    <property type="entry name" value="BRCT_CTDP1"/>
    <property type="match status" value="1"/>
</dbReference>
<dbReference type="NCBIfam" id="TIGR02250">
    <property type="entry name" value="FCP1_euk"/>
    <property type="match status" value="1"/>
</dbReference>
<evidence type="ECO:0000313" key="11">
    <source>
        <dbReference type="Proteomes" id="UP000308133"/>
    </source>
</evidence>
<comment type="function">
    <text evidence="6">This promotes the activity of RNA polymerase II.</text>
</comment>
<feature type="compositionally biased region" description="Low complexity" evidence="7">
    <location>
        <begin position="480"/>
        <end position="498"/>
    </location>
</feature>
<feature type="compositionally biased region" description="Acidic residues" evidence="7">
    <location>
        <begin position="717"/>
        <end position="727"/>
    </location>
</feature>
<dbReference type="Proteomes" id="UP000308133">
    <property type="component" value="Unassembled WGS sequence"/>
</dbReference>
<evidence type="ECO:0000256" key="7">
    <source>
        <dbReference type="SAM" id="MobiDB-lite"/>
    </source>
</evidence>
<dbReference type="AlphaFoldDB" id="A0A4U7AYH5"/>
<feature type="region of interest" description="Disordered" evidence="7">
    <location>
        <begin position="630"/>
        <end position="845"/>
    </location>
</feature>
<feature type="domain" description="FCP1 homology" evidence="9">
    <location>
        <begin position="157"/>
        <end position="336"/>
    </location>
</feature>
<evidence type="ECO:0000259" key="8">
    <source>
        <dbReference type="PROSITE" id="PS50172"/>
    </source>
</evidence>
<evidence type="ECO:0000256" key="3">
    <source>
        <dbReference type="ARBA" id="ARBA00023242"/>
    </source>
</evidence>
<dbReference type="PANTHER" id="PTHR23081">
    <property type="entry name" value="RNA POLYMERASE II CTD PHOSPHATASE"/>
    <property type="match status" value="1"/>
</dbReference>
<feature type="region of interest" description="Disordered" evidence="7">
    <location>
        <begin position="480"/>
        <end position="513"/>
    </location>
</feature>
<gene>
    <name evidence="10" type="ORF">C1H76_6246</name>
</gene>
<dbReference type="SUPFAM" id="SSF56784">
    <property type="entry name" value="HAD-like"/>
    <property type="match status" value="1"/>
</dbReference>
<feature type="compositionally biased region" description="Basic and acidic residues" evidence="7">
    <location>
        <begin position="693"/>
        <end position="716"/>
    </location>
</feature>
<evidence type="ECO:0000256" key="2">
    <source>
        <dbReference type="ARBA" id="ARBA00022801"/>
    </source>
</evidence>
<evidence type="ECO:0000256" key="4">
    <source>
        <dbReference type="ARBA" id="ARBA00047761"/>
    </source>
</evidence>
<dbReference type="PANTHER" id="PTHR23081:SF36">
    <property type="entry name" value="RNA POLYMERASE II SUBUNIT A C-TERMINAL DOMAIN PHOSPHATASE"/>
    <property type="match status" value="1"/>
</dbReference>
<sequence>MRLITPNSLHYPITVTRLRCQQDEEVTQGAALFDYRYETTVIEGTEEDKEGVPVKKTLYSTYETDIEGTVGKWLIKTGTTISRGRTPIVDIEEACRHEVQFQGMCAECGKDMTEVHYNTVQKNTSRATISAAHSHAGLLVSAAEASRSDEEAKRRLITSRKLSLVVDLDQTIIHATVDSTVAEWQRDPTNPNHDAVKDVRAFQLLEEAPGARGCWYYIKLRPGLKEFLEEISKIYELHIYTMGTRAYAQNIAMLVDPDRKIFGDRILSRDESGSMTVKSLRRLFPVDTKMVVIIDDRGDVWHWCQNLIKVTAFDFFVGIGDINSSFLPKRPGIDDVPPSKPEVVANGDKASKTEKKTNGTTTGGPVAPVQPQANGDVSTIDQLMSMSGTSDANKLEEQTHEHDETIAAQLTDRPLLQKQKMLDAAEEAASSEPADSPQENGHSETPPSRRHNLLRDDDNELHYLQKSLQAIHSKFYSSYETRSSSSAPPSRVSELRPNAPRPRAPNNSTSELDLDNLPDVTAIMANMKTSVLRGVHIVFSGVLPLGTPIQSVDIAIWAKSLGAVISENITRKTTHVIASPARRTAKVRQAWRKSDRISIVTQKWLYDCLSRWQRLDEEPYRIHRDITEAEVRREEEREKRHAPAFEQSDPTLLSSSDDEAALTEEDVPTPTNGRAPRTGEDTNDADDEATDTDTEKELRQHMPSLSREDSSPHEETKEDWDDIDGELAEFLGSDAEDDGSASEAESAKSGVSGGGSRKRKRAAGSDGDGEQGQESDGTSRLQVRKKKALGRTSSLNNVEQIAGDGGAVAVPSGAGAEGEGKGTETILEEEGEGEADEDEDEDGGLEAELAAEMMRQDEEDGVEA</sequence>
<dbReference type="CDD" id="cd07521">
    <property type="entry name" value="HAD_FCP1-like"/>
    <property type="match status" value="1"/>
</dbReference>
<feature type="compositionally biased region" description="Acidic residues" evidence="7">
    <location>
        <begin position="681"/>
        <end position="692"/>
    </location>
</feature>
<feature type="region of interest" description="Disordered" evidence="7">
    <location>
        <begin position="422"/>
        <end position="453"/>
    </location>
</feature>
<dbReference type="Pfam" id="PF00533">
    <property type="entry name" value="BRCT"/>
    <property type="match status" value="1"/>
</dbReference>
<feature type="compositionally biased region" description="Acidic residues" evidence="7">
    <location>
        <begin position="826"/>
        <end position="845"/>
    </location>
</feature>
<name>A0A4U7AYH5_9PEZI</name>
<proteinExistence type="predicted"/>
<evidence type="ECO:0000256" key="5">
    <source>
        <dbReference type="ARBA" id="ARBA00048336"/>
    </source>
</evidence>
<reference evidence="10 11" key="1">
    <citation type="submission" date="2018-02" db="EMBL/GenBank/DDBJ databases">
        <title>Draft genome sequences of Elsinoe sp., causing black scab on jojoba.</title>
        <authorList>
            <person name="Stodart B."/>
            <person name="Jeffress S."/>
            <person name="Ash G."/>
            <person name="Arun Chinnappa K."/>
        </authorList>
    </citation>
    <scope>NUCLEOTIDE SEQUENCE [LARGE SCALE GENOMIC DNA]</scope>
    <source>
        <strain evidence="10 11">Hillstone_2</strain>
    </source>
</reference>
<protein>
    <recommendedName>
        <fullName evidence="6">RNA polymerase II subunit A C-terminal domain phosphatase</fullName>
        <ecNumber evidence="6">3.1.3.16</ecNumber>
    </recommendedName>
</protein>
<dbReference type="PROSITE" id="PS50172">
    <property type="entry name" value="BRCT"/>
    <property type="match status" value="1"/>
</dbReference>
<feature type="compositionally biased region" description="Low complexity" evidence="7">
    <location>
        <begin position="741"/>
        <end position="750"/>
    </location>
</feature>
<dbReference type="SUPFAM" id="SSF52113">
    <property type="entry name" value="BRCT domain"/>
    <property type="match status" value="1"/>
</dbReference>
<dbReference type="Pfam" id="PF03031">
    <property type="entry name" value="NIF"/>
    <property type="match status" value="1"/>
</dbReference>
<dbReference type="FunFam" id="3.40.50.1000:FF:000142">
    <property type="entry name" value="Similar to FCP1-like phosphatase"/>
    <property type="match status" value="1"/>
</dbReference>
<feature type="compositionally biased region" description="Basic and acidic residues" evidence="7">
    <location>
        <begin position="630"/>
        <end position="643"/>
    </location>
</feature>
<dbReference type="InterPro" id="IPR039189">
    <property type="entry name" value="Fcp1"/>
</dbReference>
<dbReference type="SMART" id="SM00292">
    <property type="entry name" value="BRCT"/>
    <property type="match status" value="1"/>
</dbReference>
<dbReference type="EMBL" id="PTQR01000080">
    <property type="protein sequence ID" value="TKX21750.1"/>
    <property type="molecule type" value="Genomic_DNA"/>
</dbReference>
<dbReference type="Gene3D" id="3.40.50.1000">
    <property type="entry name" value="HAD superfamily/HAD-like"/>
    <property type="match status" value="1"/>
</dbReference>
<comment type="catalytic activity">
    <reaction evidence="5 6">
        <text>O-phospho-L-threonyl-[protein] + H2O = L-threonyl-[protein] + phosphate</text>
        <dbReference type="Rhea" id="RHEA:47004"/>
        <dbReference type="Rhea" id="RHEA-COMP:11060"/>
        <dbReference type="Rhea" id="RHEA-COMP:11605"/>
        <dbReference type="ChEBI" id="CHEBI:15377"/>
        <dbReference type="ChEBI" id="CHEBI:30013"/>
        <dbReference type="ChEBI" id="CHEBI:43474"/>
        <dbReference type="ChEBI" id="CHEBI:61977"/>
        <dbReference type="EC" id="3.1.3.16"/>
    </reaction>
</comment>
<evidence type="ECO:0000313" key="10">
    <source>
        <dbReference type="EMBL" id="TKX21750.1"/>
    </source>
</evidence>
<organism evidence="10 11">
    <name type="scientific">Elsinoe australis</name>
    <dbReference type="NCBI Taxonomy" id="40998"/>
    <lineage>
        <taxon>Eukaryota</taxon>
        <taxon>Fungi</taxon>
        <taxon>Dikarya</taxon>
        <taxon>Ascomycota</taxon>
        <taxon>Pezizomycotina</taxon>
        <taxon>Dothideomycetes</taxon>
        <taxon>Dothideomycetidae</taxon>
        <taxon>Myriangiales</taxon>
        <taxon>Elsinoaceae</taxon>
        <taxon>Elsinoe</taxon>
    </lineage>
</organism>
<comment type="caution">
    <text evidence="10">The sequence shown here is derived from an EMBL/GenBank/DDBJ whole genome shotgun (WGS) entry which is preliminary data.</text>
</comment>
<dbReference type="PROSITE" id="PS50969">
    <property type="entry name" value="FCP1"/>
    <property type="match status" value="1"/>
</dbReference>
<dbReference type="InterPro" id="IPR011947">
    <property type="entry name" value="FCP1_euk"/>
</dbReference>
<comment type="catalytic activity">
    <reaction evidence="4 6">
        <text>O-phospho-L-seryl-[protein] + H2O = L-seryl-[protein] + phosphate</text>
        <dbReference type="Rhea" id="RHEA:20629"/>
        <dbReference type="Rhea" id="RHEA-COMP:9863"/>
        <dbReference type="Rhea" id="RHEA-COMP:11604"/>
        <dbReference type="ChEBI" id="CHEBI:15377"/>
        <dbReference type="ChEBI" id="CHEBI:29999"/>
        <dbReference type="ChEBI" id="CHEBI:43474"/>
        <dbReference type="ChEBI" id="CHEBI:83421"/>
        <dbReference type="EC" id="3.1.3.16"/>
    </reaction>
</comment>
<keyword evidence="3 6" id="KW-0539">Nucleus</keyword>
<comment type="subcellular location">
    <subcellularLocation>
        <location evidence="1 6">Nucleus</location>
    </subcellularLocation>
</comment>
<dbReference type="GO" id="GO:0005634">
    <property type="term" value="C:nucleus"/>
    <property type="evidence" value="ECO:0007669"/>
    <property type="project" value="UniProtKB-SubCell"/>
</dbReference>
<feature type="compositionally biased region" description="Acidic residues" evidence="7">
    <location>
        <begin position="656"/>
        <end position="667"/>
    </location>
</feature>
<dbReference type="GO" id="GO:0008420">
    <property type="term" value="F:RNA polymerase II CTD heptapeptide repeat phosphatase activity"/>
    <property type="evidence" value="ECO:0007669"/>
    <property type="project" value="UniProtKB-UniRule"/>
</dbReference>
<dbReference type="InterPro" id="IPR023214">
    <property type="entry name" value="HAD_sf"/>
</dbReference>
<dbReference type="InterPro" id="IPR036420">
    <property type="entry name" value="BRCT_dom_sf"/>
</dbReference>
<evidence type="ECO:0000259" key="9">
    <source>
        <dbReference type="PROSITE" id="PS50969"/>
    </source>
</evidence>
<dbReference type="InterPro" id="IPR036412">
    <property type="entry name" value="HAD-like_sf"/>
</dbReference>
<dbReference type="Gene3D" id="3.40.50.10190">
    <property type="entry name" value="BRCT domain"/>
    <property type="match status" value="1"/>
</dbReference>
<keyword evidence="2 6" id="KW-0378">Hydrolase</keyword>
<evidence type="ECO:0000256" key="1">
    <source>
        <dbReference type="ARBA" id="ARBA00004123"/>
    </source>
</evidence>
<feature type="compositionally biased region" description="Low complexity" evidence="7">
    <location>
        <begin position="427"/>
        <end position="437"/>
    </location>
</feature>
<feature type="region of interest" description="Disordered" evidence="7">
    <location>
        <begin position="328"/>
        <end position="374"/>
    </location>
</feature>
<evidence type="ECO:0000256" key="6">
    <source>
        <dbReference type="RuleBase" id="RU366066"/>
    </source>
</evidence>
<dbReference type="InterPro" id="IPR004274">
    <property type="entry name" value="FCP1_dom"/>
</dbReference>
<accession>A0A4U7AYH5</accession>